<sequence>MEKIEHRTVSVNGINMHIAEVGDPTKGTILFLHGFPELWYSWRYQLLSLSSAGYRAVAPDLRGYGETDAPRSAASYTAFHVVGDLVALLDFLAVEQVFLVGHDWGALIAWNFSLLRPDRIKALVNLSVPYMPRNPKMKPVQRFRLAFGDDFYVCRFQEPGDIEEEFACIDTARLIKNFFASTGPRPPIMPKGFLAKFPEKPVTLPPWLSEDDVNYFAEKFKQTGFTGGLNYYRAMDLYAFLTTWELMAPWTGLQIKVPVKFIMGDQDITYNFPNMKDYIHKGGFNRDVPLLEEVVIMKGAAHFINQEKPAEVSKHILEFFEKF</sequence>
<reference evidence="9" key="1">
    <citation type="submission" date="2022-04" db="EMBL/GenBank/DDBJ databases">
        <title>Carnegiea gigantea Genome sequencing and assembly v2.</title>
        <authorList>
            <person name="Copetti D."/>
            <person name="Sanderson M.J."/>
            <person name="Burquez A."/>
            <person name="Wojciechowski M.F."/>
        </authorList>
    </citation>
    <scope>NUCLEOTIDE SEQUENCE</scope>
    <source>
        <strain evidence="9">SGP5-SGP5p</strain>
        <tissue evidence="9">Aerial part</tissue>
    </source>
</reference>
<evidence type="ECO:0000256" key="2">
    <source>
        <dbReference type="ARBA" id="ARBA00013006"/>
    </source>
</evidence>
<dbReference type="PANTHER" id="PTHR43329">
    <property type="entry name" value="EPOXIDE HYDROLASE"/>
    <property type="match status" value="1"/>
</dbReference>
<dbReference type="InterPro" id="IPR000639">
    <property type="entry name" value="Epox_hydrolase-like"/>
</dbReference>
<organism evidence="9 10">
    <name type="scientific">Carnegiea gigantea</name>
    <dbReference type="NCBI Taxonomy" id="171969"/>
    <lineage>
        <taxon>Eukaryota</taxon>
        <taxon>Viridiplantae</taxon>
        <taxon>Streptophyta</taxon>
        <taxon>Embryophyta</taxon>
        <taxon>Tracheophyta</taxon>
        <taxon>Spermatophyta</taxon>
        <taxon>Magnoliopsida</taxon>
        <taxon>eudicotyledons</taxon>
        <taxon>Gunneridae</taxon>
        <taxon>Pentapetalae</taxon>
        <taxon>Caryophyllales</taxon>
        <taxon>Cactineae</taxon>
        <taxon>Cactaceae</taxon>
        <taxon>Cactoideae</taxon>
        <taxon>Echinocereeae</taxon>
        <taxon>Carnegiea</taxon>
    </lineage>
</organism>
<comment type="catalytic activity">
    <reaction evidence="5">
        <text>an epoxide + H2O = an ethanediol</text>
        <dbReference type="Rhea" id="RHEA:19037"/>
        <dbReference type="ChEBI" id="CHEBI:15377"/>
        <dbReference type="ChEBI" id="CHEBI:32955"/>
        <dbReference type="ChEBI" id="CHEBI:140594"/>
        <dbReference type="EC" id="3.3.2.10"/>
    </reaction>
    <physiologicalReaction direction="left-to-right" evidence="5">
        <dbReference type="Rhea" id="RHEA:19038"/>
    </physiologicalReaction>
</comment>
<comment type="catalytic activity">
    <reaction evidence="7">
        <text>(24S)-24,25-epoxycucurbitadienol + H2O = (24R)-24,25-dihydroxycucurbitadienol</text>
        <dbReference type="Rhea" id="RHEA:81855"/>
        <dbReference type="ChEBI" id="CHEBI:15377"/>
        <dbReference type="ChEBI" id="CHEBI:229949"/>
        <dbReference type="ChEBI" id="CHEBI:229950"/>
    </reaction>
    <physiologicalReaction direction="left-to-right" evidence="7">
        <dbReference type="Rhea" id="RHEA:81856"/>
    </physiologicalReaction>
</comment>
<dbReference type="GO" id="GO:0004301">
    <property type="term" value="F:epoxide hydrolase activity"/>
    <property type="evidence" value="ECO:0007669"/>
    <property type="project" value="UniProtKB-EC"/>
</dbReference>
<evidence type="ECO:0000256" key="3">
    <source>
        <dbReference type="ARBA" id="ARBA00022801"/>
    </source>
</evidence>
<evidence type="ECO:0000256" key="6">
    <source>
        <dbReference type="ARBA" id="ARBA00058358"/>
    </source>
</evidence>
<name>A0A9Q1KI70_9CARY</name>
<evidence type="ECO:0000256" key="4">
    <source>
        <dbReference type="ARBA" id="ARBA00038334"/>
    </source>
</evidence>
<evidence type="ECO:0000256" key="5">
    <source>
        <dbReference type="ARBA" id="ARBA00051067"/>
    </source>
</evidence>
<evidence type="ECO:0000259" key="8">
    <source>
        <dbReference type="Pfam" id="PF00561"/>
    </source>
</evidence>
<proteinExistence type="inferred from homology"/>
<evidence type="ECO:0000256" key="7">
    <source>
        <dbReference type="ARBA" id="ARBA00093212"/>
    </source>
</evidence>
<protein>
    <recommendedName>
        <fullName evidence="2">soluble epoxide hydrolase</fullName>
        <ecNumber evidence="2">3.3.2.10</ecNumber>
    </recommendedName>
</protein>
<comment type="similarity">
    <text evidence="4">Belongs to the AB hydrolase superfamily. Epoxide hydrolase family.</text>
</comment>
<dbReference type="PRINTS" id="PR00111">
    <property type="entry name" value="ABHYDROLASE"/>
</dbReference>
<gene>
    <name evidence="9" type="ORF">Cgig2_020866</name>
</gene>
<dbReference type="Gene3D" id="3.40.50.1820">
    <property type="entry name" value="alpha/beta hydrolase"/>
    <property type="match status" value="1"/>
</dbReference>
<comment type="caution">
    <text evidence="9">The sequence shown here is derived from an EMBL/GenBank/DDBJ whole genome shotgun (WGS) entry which is preliminary data.</text>
</comment>
<dbReference type="EC" id="3.3.2.10" evidence="2"/>
<dbReference type="Proteomes" id="UP001153076">
    <property type="component" value="Unassembled WGS sequence"/>
</dbReference>
<dbReference type="InterPro" id="IPR000073">
    <property type="entry name" value="AB_hydrolase_1"/>
</dbReference>
<dbReference type="PRINTS" id="PR00412">
    <property type="entry name" value="EPOXHYDRLASE"/>
</dbReference>
<dbReference type="FunFam" id="3.40.50.1820:FF:000161">
    <property type="entry name" value="Epoxide hydrolase"/>
    <property type="match status" value="1"/>
</dbReference>
<dbReference type="Pfam" id="PF00561">
    <property type="entry name" value="Abhydrolase_1"/>
    <property type="match status" value="1"/>
</dbReference>
<evidence type="ECO:0000313" key="10">
    <source>
        <dbReference type="Proteomes" id="UP001153076"/>
    </source>
</evidence>
<evidence type="ECO:0000313" key="9">
    <source>
        <dbReference type="EMBL" id="KAJ8444020.1"/>
    </source>
</evidence>
<dbReference type="InterPro" id="IPR029058">
    <property type="entry name" value="AB_hydrolase_fold"/>
</dbReference>
<accession>A0A9Q1KI70</accession>
<comment type="function">
    <text evidence="6">Epoxide hydrolase involved in the biosynthesis of cucurbitacin and mogroside tetracyclic triterpene natural products (e.g. siamenoside I and mogrosides IV, V and VI). Cucurbitacins have cytotoxic properties and exhibit deterrent taste as a defense barrier against herbivores. Mogrosides are nonsugar highly oxygenated compounds used as high-intensity zero-calorie sweeteners; they also possess pharmacological properties such as regulating immunity, lowering blood sugar and lipid levels, protecting the liver, and acting as antioxidants and antitumor agents. Catalyzes the hydrolysis of aromatic epoxide-containing substrates, such as the conversion of 24,25-epoxycucurbitadienol to 24,25-dihydroxycucurbitadienol.</text>
</comment>
<dbReference type="AlphaFoldDB" id="A0A9Q1KI70"/>
<feature type="domain" description="AB hydrolase-1" evidence="8">
    <location>
        <begin position="28"/>
        <end position="139"/>
    </location>
</feature>
<comment type="pathway">
    <text evidence="1">Secondary metabolite biosynthesis; terpenoid biosynthesis.</text>
</comment>
<keyword evidence="10" id="KW-1185">Reference proteome</keyword>
<dbReference type="EMBL" id="JAKOGI010000109">
    <property type="protein sequence ID" value="KAJ8444020.1"/>
    <property type="molecule type" value="Genomic_DNA"/>
</dbReference>
<dbReference type="OrthoDB" id="7130006at2759"/>
<dbReference type="SUPFAM" id="SSF53474">
    <property type="entry name" value="alpha/beta-Hydrolases"/>
    <property type="match status" value="1"/>
</dbReference>
<keyword evidence="3" id="KW-0378">Hydrolase</keyword>
<evidence type="ECO:0000256" key="1">
    <source>
        <dbReference type="ARBA" id="ARBA00004721"/>
    </source>
</evidence>